<dbReference type="Proteomes" id="UP000672934">
    <property type="component" value="Unassembled WGS sequence"/>
</dbReference>
<protein>
    <submittedName>
        <fullName evidence="2">Uncharacterized protein</fullName>
    </submittedName>
</protein>
<name>A0A916MUI7_9BURK</name>
<dbReference type="EMBL" id="CAJPUY010000005">
    <property type="protein sequence ID" value="CAG2137268.1"/>
    <property type="molecule type" value="Genomic_DNA"/>
</dbReference>
<keyword evidence="3" id="KW-1185">Reference proteome</keyword>
<gene>
    <name evidence="2" type="ORF">LMG31506_01812</name>
</gene>
<keyword evidence="1" id="KW-0812">Transmembrane</keyword>
<dbReference type="AlphaFoldDB" id="A0A916MUI7"/>
<proteinExistence type="predicted"/>
<sequence length="78" mass="7763">MKRLGFRWVGGLIAAVAGAGVAWVFVTGGGVVYADGGPDEGPAPGMALSGVVHDDCDDACARGRGAAALLVLSQRPPQ</sequence>
<keyword evidence="1" id="KW-0472">Membrane</keyword>
<accession>A0A916MUI7</accession>
<evidence type="ECO:0000256" key="1">
    <source>
        <dbReference type="SAM" id="Phobius"/>
    </source>
</evidence>
<organism evidence="2 3">
    <name type="scientific">Cupriavidus yeoncheonensis</name>
    <dbReference type="NCBI Taxonomy" id="1462994"/>
    <lineage>
        <taxon>Bacteria</taxon>
        <taxon>Pseudomonadati</taxon>
        <taxon>Pseudomonadota</taxon>
        <taxon>Betaproteobacteria</taxon>
        <taxon>Burkholderiales</taxon>
        <taxon>Burkholderiaceae</taxon>
        <taxon>Cupriavidus</taxon>
    </lineage>
</organism>
<comment type="caution">
    <text evidence="2">The sequence shown here is derived from an EMBL/GenBank/DDBJ whole genome shotgun (WGS) entry which is preliminary data.</text>
</comment>
<feature type="transmembrane region" description="Helical" evidence="1">
    <location>
        <begin position="12"/>
        <end position="34"/>
    </location>
</feature>
<keyword evidence="1" id="KW-1133">Transmembrane helix</keyword>
<evidence type="ECO:0000313" key="3">
    <source>
        <dbReference type="Proteomes" id="UP000672934"/>
    </source>
</evidence>
<evidence type="ECO:0000313" key="2">
    <source>
        <dbReference type="EMBL" id="CAG2137268.1"/>
    </source>
</evidence>
<reference evidence="2" key="1">
    <citation type="submission" date="2021-03" db="EMBL/GenBank/DDBJ databases">
        <authorList>
            <person name="Peeters C."/>
        </authorList>
    </citation>
    <scope>NUCLEOTIDE SEQUENCE</scope>
    <source>
        <strain evidence="2">LMG 31506</strain>
    </source>
</reference>